<proteinExistence type="predicted"/>
<evidence type="ECO:0000256" key="5">
    <source>
        <dbReference type="ARBA" id="ARBA00023163"/>
    </source>
</evidence>
<dbReference type="Pfam" id="PF04565">
    <property type="entry name" value="RNA_pol_Rpb2_3"/>
    <property type="match status" value="1"/>
</dbReference>
<dbReference type="GO" id="GO:0000428">
    <property type="term" value="C:DNA-directed RNA polymerase complex"/>
    <property type="evidence" value="ECO:0007669"/>
    <property type="project" value="UniProtKB-KW"/>
</dbReference>
<keyword evidence="3 7" id="KW-0808">Transferase</keyword>
<dbReference type="EMBL" id="AHZU02000644">
    <property type="protein sequence ID" value="KFG41949.1"/>
    <property type="molecule type" value="Genomic_DNA"/>
</dbReference>
<dbReference type="InterPro" id="IPR007645">
    <property type="entry name" value="RNA_pol_Rpb2_3"/>
</dbReference>
<dbReference type="SUPFAM" id="SSF64484">
    <property type="entry name" value="beta and beta-prime subunits of DNA dependent RNA-polymerase"/>
    <property type="match status" value="1"/>
</dbReference>
<dbReference type="AlphaFoldDB" id="A0A086KC31"/>
<evidence type="ECO:0000256" key="3">
    <source>
        <dbReference type="ARBA" id="ARBA00022679"/>
    </source>
</evidence>
<protein>
    <recommendedName>
        <fullName evidence="1">DNA-directed RNA polymerase</fullName>
        <ecNumber evidence="1">2.7.7.6</ecNumber>
    </recommendedName>
</protein>
<dbReference type="GO" id="GO:0003677">
    <property type="term" value="F:DNA binding"/>
    <property type="evidence" value="ECO:0007669"/>
    <property type="project" value="InterPro"/>
</dbReference>
<evidence type="ECO:0000313" key="7">
    <source>
        <dbReference type="EMBL" id="KFG41949.1"/>
    </source>
</evidence>
<evidence type="ECO:0000256" key="2">
    <source>
        <dbReference type="ARBA" id="ARBA00022478"/>
    </source>
</evidence>
<dbReference type="Gene3D" id="3.90.1100.10">
    <property type="match status" value="1"/>
</dbReference>
<dbReference type="Proteomes" id="UP000028837">
    <property type="component" value="Unassembled WGS sequence"/>
</dbReference>
<evidence type="ECO:0000313" key="8">
    <source>
        <dbReference type="Proteomes" id="UP000028837"/>
    </source>
</evidence>
<dbReference type="GO" id="GO:0003899">
    <property type="term" value="F:DNA-directed RNA polymerase activity"/>
    <property type="evidence" value="ECO:0007669"/>
    <property type="project" value="UniProtKB-EC"/>
</dbReference>
<comment type="caution">
    <text evidence="7">The sequence shown here is derived from an EMBL/GenBank/DDBJ whole genome shotgun (WGS) entry which is preliminary data.</text>
</comment>
<dbReference type="EC" id="2.7.7.6" evidence="1"/>
<dbReference type="VEuPathDB" id="ToxoDB:TGDOM2_297530C"/>
<evidence type="ECO:0000259" key="6">
    <source>
        <dbReference type="Pfam" id="PF04565"/>
    </source>
</evidence>
<keyword evidence="5" id="KW-0804">Transcription</keyword>
<feature type="domain" description="RNA polymerase Rpb2" evidence="6">
    <location>
        <begin position="7"/>
        <end position="35"/>
    </location>
</feature>
<keyword evidence="2 7" id="KW-0240">DNA-directed RNA polymerase</keyword>
<evidence type="ECO:0000256" key="1">
    <source>
        <dbReference type="ARBA" id="ARBA00012418"/>
    </source>
</evidence>
<dbReference type="GO" id="GO:0006351">
    <property type="term" value="P:DNA-templated transcription"/>
    <property type="evidence" value="ECO:0007669"/>
    <property type="project" value="InterPro"/>
</dbReference>
<name>A0A086KC31_TOXGO</name>
<evidence type="ECO:0000256" key="4">
    <source>
        <dbReference type="ARBA" id="ARBA00022695"/>
    </source>
</evidence>
<accession>A0A086KC31</accession>
<feature type="non-terminal residue" evidence="7">
    <location>
        <position position="36"/>
    </location>
</feature>
<reference evidence="7 8" key="1">
    <citation type="submission" date="2014-02" db="EMBL/GenBank/DDBJ databases">
        <authorList>
            <person name="Sibley D."/>
            <person name="Venepally P."/>
            <person name="Karamycheva S."/>
            <person name="Hadjithomas M."/>
            <person name="Khan A."/>
            <person name="Brunk B."/>
            <person name="Roos D."/>
            <person name="Caler E."/>
            <person name="Lorenzi H."/>
        </authorList>
    </citation>
    <scope>NUCLEOTIDE SEQUENCE [LARGE SCALE GENOMIC DNA]</scope>
    <source>
        <strain evidence="7 8">GAB2-2007-GAL-DOM2</strain>
    </source>
</reference>
<organism evidence="7 8">
    <name type="scientific">Toxoplasma gondii GAB2-2007-GAL-DOM2</name>
    <dbReference type="NCBI Taxonomy" id="1130820"/>
    <lineage>
        <taxon>Eukaryota</taxon>
        <taxon>Sar</taxon>
        <taxon>Alveolata</taxon>
        <taxon>Apicomplexa</taxon>
        <taxon>Conoidasida</taxon>
        <taxon>Coccidia</taxon>
        <taxon>Eucoccidiorida</taxon>
        <taxon>Eimeriorina</taxon>
        <taxon>Sarcocystidae</taxon>
        <taxon>Toxoplasma</taxon>
    </lineage>
</organism>
<gene>
    <name evidence="7" type="ORF">TGDOM2_297530C</name>
</gene>
<sequence length="36" mass="4207">LSGWTVTADRLNVHRFLSHFRAVHRGQFFTTMKTTS</sequence>
<keyword evidence="4 7" id="KW-0548">Nucleotidyltransferase</keyword>
<feature type="non-terminal residue" evidence="7">
    <location>
        <position position="1"/>
    </location>
</feature>